<feature type="transmembrane region" description="Helical" evidence="8">
    <location>
        <begin position="68"/>
        <end position="90"/>
    </location>
</feature>
<feature type="domain" description="EamA" evidence="9">
    <location>
        <begin position="6"/>
        <end position="142"/>
    </location>
</feature>
<dbReference type="GO" id="GO:0005886">
    <property type="term" value="C:plasma membrane"/>
    <property type="evidence" value="ECO:0007669"/>
    <property type="project" value="UniProtKB-SubCell"/>
</dbReference>
<sequence>MQSARAGVLAMVTSCTVWGLSPLYYKLLAHVPPLEVLSHRTLWSAVFFTVVLLFQGRLGRLRDALGSLHSVVILGFAALMISANWFMFIFSVQNGHTTEASLGYYIYPLVAVLLGVVAFGERLGRVQIFAVALAATAVVVLSVASGVAPWISLLIALTFGLYSLVKKRVTVGPLVSVTAEVMLLSPLALGWLWHTHNGAGGAFGEDFATTALLMFSGLLTAVPLILFTYAAQRVTLTTIGLVQYLNPTLQFFCAVVIFGEAFGMVDAVAFGLIWTALGFYSAASMRQESARRKASRTAAAVPSL</sequence>
<dbReference type="AlphaFoldDB" id="A0A238V073"/>
<dbReference type="InterPro" id="IPR050638">
    <property type="entry name" value="AA-Vitamin_Transporters"/>
</dbReference>
<feature type="transmembrane region" description="Helical" evidence="8">
    <location>
        <begin position="177"/>
        <end position="195"/>
    </location>
</feature>
<dbReference type="NCBIfam" id="TIGR00688">
    <property type="entry name" value="rarD"/>
    <property type="match status" value="1"/>
</dbReference>
<evidence type="ECO:0000256" key="8">
    <source>
        <dbReference type="SAM" id="Phobius"/>
    </source>
</evidence>
<name>A0A238V073_9RHOB</name>
<reference evidence="10 11" key="1">
    <citation type="submission" date="2017-06" db="EMBL/GenBank/DDBJ databases">
        <authorList>
            <person name="Kim H.J."/>
            <person name="Triplett B.A."/>
        </authorList>
    </citation>
    <scope>NUCLEOTIDE SEQUENCE [LARGE SCALE GENOMIC DNA]</scope>
    <source>
        <strain evidence="10 11">DSM 29052</strain>
    </source>
</reference>
<gene>
    <name evidence="10" type="ORF">SAMN06265370_101308</name>
</gene>
<evidence type="ECO:0000313" key="10">
    <source>
        <dbReference type="EMBL" id="SNR26929.1"/>
    </source>
</evidence>
<feature type="transmembrane region" description="Helical" evidence="8">
    <location>
        <begin position="37"/>
        <end position="56"/>
    </location>
</feature>
<keyword evidence="3" id="KW-0813">Transport</keyword>
<comment type="similarity">
    <text evidence="2">Belongs to the EamA transporter family.</text>
</comment>
<keyword evidence="7 8" id="KW-0472">Membrane</keyword>
<accession>A0A238V073</accession>
<evidence type="ECO:0000256" key="2">
    <source>
        <dbReference type="ARBA" id="ARBA00007362"/>
    </source>
</evidence>
<evidence type="ECO:0000256" key="1">
    <source>
        <dbReference type="ARBA" id="ARBA00004651"/>
    </source>
</evidence>
<comment type="subcellular location">
    <subcellularLocation>
        <location evidence="1">Cell membrane</location>
        <topology evidence="1">Multi-pass membrane protein</topology>
    </subcellularLocation>
</comment>
<evidence type="ECO:0000256" key="4">
    <source>
        <dbReference type="ARBA" id="ARBA00022475"/>
    </source>
</evidence>
<evidence type="ECO:0000256" key="3">
    <source>
        <dbReference type="ARBA" id="ARBA00022448"/>
    </source>
</evidence>
<dbReference type="RefSeq" id="WP_089268745.1">
    <property type="nucleotide sequence ID" value="NZ_FZNN01000001.1"/>
</dbReference>
<dbReference type="OrthoDB" id="369870at2"/>
<evidence type="ECO:0000256" key="6">
    <source>
        <dbReference type="ARBA" id="ARBA00022989"/>
    </source>
</evidence>
<dbReference type="InterPro" id="IPR037185">
    <property type="entry name" value="EmrE-like"/>
</dbReference>
<keyword evidence="6 8" id="KW-1133">Transmembrane helix</keyword>
<protein>
    <submittedName>
        <fullName evidence="10">Chloramphenicol-sensitive protein RarD</fullName>
    </submittedName>
</protein>
<feature type="transmembrane region" description="Helical" evidence="8">
    <location>
        <begin position="7"/>
        <end position="25"/>
    </location>
</feature>
<dbReference type="PANTHER" id="PTHR32322:SF2">
    <property type="entry name" value="EAMA DOMAIN-CONTAINING PROTEIN"/>
    <property type="match status" value="1"/>
</dbReference>
<feature type="transmembrane region" description="Helical" evidence="8">
    <location>
        <begin position="241"/>
        <end position="258"/>
    </location>
</feature>
<proteinExistence type="inferred from homology"/>
<keyword evidence="5 8" id="KW-0812">Transmembrane</keyword>
<dbReference type="InterPro" id="IPR000620">
    <property type="entry name" value="EamA_dom"/>
</dbReference>
<organism evidence="10 11">
    <name type="scientific">Puniceibacterium sediminis</name>
    <dbReference type="NCBI Taxonomy" id="1608407"/>
    <lineage>
        <taxon>Bacteria</taxon>
        <taxon>Pseudomonadati</taxon>
        <taxon>Pseudomonadota</taxon>
        <taxon>Alphaproteobacteria</taxon>
        <taxon>Rhodobacterales</taxon>
        <taxon>Paracoccaceae</taxon>
        <taxon>Puniceibacterium</taxon>
    </lineage>
</organism>
<evidence type="ECO:0000256" key="7">
    <source>
        <dbReference type="ARBA" id="ARBA00023136"/>
    </source>
</evidence>
<dbReference type="Proteomes" id="UP000198417">
    <property type="component" value="Unassembled WGS sequence"/>
</dbReference>
<dbReference type="PANTHER" id="PTHR32322">
    <property type="entry name" value="INNER MEMBRANE TRANSPORTER"/>
    <property type="match status" value="1"/>
</dbReference>
<evidence type="ECO:0000259" key="9">
    <source>
        <dbReference type="Pfam" id="PF00892"/>
    </source>
</evidence>
<evidence type="ECO:0000313" key="11">
    <source>
        <dbReference type="Proteomes" id="UP000198417"/>
    </source>
</evidence>
<dbReference type="InterPro" id="IPR004626">
    <property type="entry name" value="RarD"/>
</dbReference>
<keyword evidence="11" id="KW-1185">Reference proteome</keyword>
<evidence type="ECO:0000256" key="5">
    <source>
        <dbReference type="ARBA" id="ARBA00022692"/>
    </source>
</evidence>
<feature type="transmembrane region" description="Helical" evidence="8">
    <location>
        <begin position="126"/>
        <end position="144"/>
    </location>
</feature>
<feature type="transmembrane region" description="Helical" evidence="8">
    <location>
        <begin position="150"/>
        <end position="165"/>
    </location>
</feature>
<feature type="transmembrane region" description="Helical" evidence="8">
    <location>
        <begin position="264"/>
        <end position="283"/>
    </location>
</feature>
<feature type="transmembrane region" description="Helical" evidence="8">
    <location>
        <begin position="102"/>
        <end position="119"/>
    </location>
</feature>
<dbReference type="EMBL" id="FZNN01000001">
    <property type="protein sequence ID" value="SNR26929.1"/>
    <property type="molecule type" value="Genomic_DNA"/>
</dbReference>
<feature type="transmembrane region" description="Helical" evidence="8">
    <location>
        <begin position="207"/>
        <end position="229"/>
    </location>
</feature>
<keyword evidence="4" id="KW-1003">Cell membrane</keyword>
<dbReference type="Pfam" id="PF00892">
    <property type="entry name" value="EamA"/>
    <property type="match status" value="1"/>
</dbReference>
<dbReference type="SUPFAM" id="SSF103481">
    <property type="entry name" value="Multidrug resistance efflux transporter EmrE"/>
    <property type="match status" value="2"/>
</dbReference>